<organism evidence="1 2">
    <name type="scientific">Aequorivita aquimaris</name>
    <dbReference type="NCBI Taxonomy" id="1548749"/>
    <lineage>
        <taxon>Bacteria</taxon>
        <taxon>Pseudomonadati</taxon>
        <taxon>Bacteroidota</taxon>
        <taxon>Flavobacteriia</taxon>
        <taxon>Flavobacteriales</taxon>
        <taxon>Flavobacteriaceae</taxon>
        <taxon>Aequorivita</taxon>
    </lineage>
</organism>
<dbReference type="STRING" id="1548749.LS48_08370"/>
<dbReference type="EMBL" id="JRWG01000004">
    <property type="protein sequence ID" value="KXN99074.1"/>
    <property type="molecule type" value="Genomic_DNA"/>
</dbReference>
<gene>
    <name evidence="1" type="ORF">LS48_08370</name>
</gene>
<dbReference type="AlphaFoldDB" id="A0A137RHV5"/>
<reference evidence="1 2" key="2">
    <citation type="journal article" date="2016" name="Int. J. Syst. Evol. Microbiol.">
        <title>Vitellibacter aquimaris sp. nov., a marine bacterium isolated from seawater.</title>
        <authorList>
            <person name="Thevarajoo S."/>
            <person name="Selvaratnam C."/>
            <person name="Goh K.M."/>
            <person name="Hong K.W."/>
            <person name="Chan X.Y."/>
            <person name="Chan K.G."/>
            <person name="Chong C.S."/>
        </authorList>
    </citation>
    <scope>NUCLEOTIDE SEQUENCE [LARGE SCALE GENOMIC DNA]</scope>
    <source>
        <strain evidence="1 2">D-24</strain>
    </source>
</reference>
<name>A0A137RHV5_9FLAO</name>
<dbReference type="Proteomes" id="UP000070138">
    <property type="component" value="Unassembled WGS sequence"/>
</dbReference>
<dbReference type="OrthoDB" id="1433719at2"/>
<sequence length="298" mass="33780">MKKFLIESSLFSVAIIASVYFVFLQADGKSDPFYLRTTTPKQSSLILGTSKAAQGLMPEFINPYLETDIYNFSFTVAHSPFGPAYLSAIEKKLDPRTKDGIFIITVDPWSISSDGIDPNDENQFGESKSFMGTLSSFSSKPNVSYILNSYGDNYIKILLNFSQMEVHDDGWLEVFPPMDSTSVKNRIAENIQEQKTKLKNYKFSQTRFEYLKKTIETLKTHGKVYLVRLPVDNRIAAIEARLLPDFDKKIDELAKSEAVPYLNLMNSDTKFTFTDGIHLYKDSAKDVSAEVGKWISKQ</sequence>
<reference evidence="2" key="1">
    <citation type="submission" date="2014-10" db="EMBL/GenBank/DDBJ databases">
        <title>Genome sequencing of Vitellibacter sp. D-24.</title>
        <authorList>
            <person name="Thevarajoo S."/>
            <person name="Selvaratnam C."/>
            <person name="Goh K.M."/>
            <person name="Chong C.S."/>
        </authorList>
    </citation>
    <scope>NUCLEOTIDE SEQUENCE [LARGE SCALE GENOMIC DNA]</scope>
    <source>
        <strain evidence="2">D-24</strain>
    </source>
</reference>
<keyword evidence="2" id="KW-1185">Reference proteome</keyword>
<evidence type="ECO:0000313" key="2">
    <source>
        <dbReference type="Proteomes" id="UP000070138"/>
    </source>
</evidence>
<comment type="caution">
    <text evidence="1">The sequence shown here is derived from an EMBL/GenBank/DDBJ whole genome shotgun (WGS) entry which is preliminary data.</text>
</comment>
<evidence type="ECO:0000313" key="1">
    <source>
        <dbReference type="EMBL" id="KXN99074.1"/>
    </source>
</evidence>
<evidence type="ECO:0008006" key="3">
    <source>
        <dbReference type="Google" id="ProtNLM"/>
    </source>
</evidence>
<proteinExistence type="predicted"/>
<accession>A0A137RHV5</accession>
<protein>
    <recommendedName>
        <fullName evidence="3">SGNH/GDSL hydrolase family protein</fullName>
    </recommendedName>
</protein>
<dbReference type="RefSeq" id="WP_062621907.1">
    <property type="nucleotide sequence ID" value="NZ_JRWG01000004.1"/>
</dbReference>